<keyword evidence="2" id="KW-0689">Ribosomal protein</keyword>
<evidence type="ECO:0000313" key="3">
    <source>
        <dbReference type="Proteomes" id="UP000001968"/>
    </source>
</evidence>
<reference evidence="3" key="1">
    <citation type="journal article" date="2010" name="Environ. Microbiol.">
        <title>The genome of Syntrophomonas wolfei: new insights into syntrophic metabolism and biohydrogen production.</title>
        <authorList>
            <person name="Sieber J.R."/>
            <person name="Sims D.R."/>
            <person name="Han C."/>
            <person name="Kim E."/>
            <person name="Lykidis A."/>
            <person name="Lapidus A.L."/>
            <person name="McDonnald E."/>
            <person name="Rohlin L."/>
            <person name="Culley D.E."/>
            <person name="Gunsalus R."/>
            <person name="McInerney M.J."/>
        </authorList>
    </citation>
    <scope>NUCLEOTIDE SEQUENCE [LARGE SCALE GENOMIC DNA]</scope>
    <source>
        <strain evidence="3">DSM 2245B / Goettingen</strain>
    </source>
</reference>
<protein>
    <submittedName>
        <fullName evidence="2">LSU ribosomal protein L7AE</fullName>
    </submittedName>
</protein>
<gene>
    <name evidence="2" type="ordered locus">Swol_2339</name>
</gene>
<dbReference type="OrthoDB" id="2353623at2"/>
<evidence type="ECO:0000313" key="2">
    <source>
        <dbReference type="EMBL" id="ABI69630.1"/>
    </source>
</evidence>
<keyword evidence="2" id="KW-0687">Ribonucleoprotein</keyword>
<dbReference type="eggNOG" id="COG1358">
    <property type="taxonomic scope" value="Bacteria"/>
</dbReference>
<dbReference type="AlphaFoldDB" id="Q0AUH4"/>
<accession>Q0AUH4</accession>
<name>Q0AUH4_SYNWW</name>
<feature type="domain" description="Ribosomal protein eL8/eL30/eS12/Gadd45" evidence="1">
    <location>
        <begin position="12"/>
        <end position="79"/>
    </location>
</feature>
<dbReference type="Gene3D" id="3.30.1330.30">
    <property type="match status" value="1"/>
</dbReference>
<dbReference type="InterPro" id="IPR029064">
    <property type="entry name" value="Ribosomal_eL30-like_sf"/>
</dbReference>
<proteinExistence type="predicted"/>
<dbReference type="InterPro" id="IPR004038">
    <property type="entry name" value="Ribosomal_eL8/eL30/eS12/Gad45"/>
</dbReference>
<dbReference type="GO" id="GO:0005840">
    <property type="term" value="C:ribosome"/>
    <property type="evidence" value="ECO:0007669"/>
    <property type="project" value="UniProtKB-KW"/>
</dbReference>
<dbReference type="HOGENOM" id="CLU_168063_2_0_9"/>
<evidence type="ECO:0000259" key="1">
    <source>
        <dbReference type="Pfam" id="PF01248"/>
    </source>
</evidence>
<dbReference type="EMBL" id="CP000448">
    <property type="protein sequence ID" value="ABI69630.1"/>
    <property type="molecule type" value="Genomic_DNA"/>
</dbReference>
<dbReference type="Pfam" id="PF01248">
    <property type="entry name" value="Ribosomal_L7Ae"/>
    <property type="match status" value="1"/>
</dbReference>
<keyword evidence="3" id="KW-1185">Reference proteome</keyword>
<dbReference type="RefSeq" id="WP_011641714.1">
    <property type="nucleotide sequence ID" value="NC_008346.1"/>
</dbReference>
<sequence>MPLEEIRDYPKVIGSKQVKKAINRDEARKVFIAADAEPHIVEAIKKLCQAKEVEVEMAETMEKLGKYCGIDVGSATVALLKDPIGG</sequence>
<dbReference type="SUPFAM" id="SSF55315">
    <property type="entry name" value="L30e-like"/>
    <property type="match status" value="1"/>
</dbReference>
<organism evidence="2 3">
    <name type="scientific">Syntrophomonas wolfei subsp. wolfei (strain DSM 2245B / Goettingen)</name>
    <dbReference type="NCBI Taxonomy" id="335541"/>
    <lineage>
        <taxon>Bacteria</taxon>
        <taxon>Bacillati</taxon>
        <taxon>Bacillota</taxon>
        <taxon>Clostridia</taxon>
        <taxon>Eubacteriales</taxon>
        <taxon>Syntrophomonadaceae</taxon>
        <taxon>Syntrophomonas</taxon>
    </lineage>
</organism>
<dbReference type="KEGG" id="swo:Swol_2339"/>
<dbReference type="STRING" id="335541.Swol_2339"/>
<dbReference type="Proteomes" id="UP000001968">
    <property type="component" value="Chromosome"/>
</dbReference>